<comment type="caution">
    <text evidence="3">The sequence shown here is derived from an EMBL/GenBank/DDBJ whole genome shotgun (WGS) entry which is preliminary data.</text>
</comment>
<feature type="compositionally biased region" description="Low complexity" evidence="1">
    <location>
        <begin position="168"/>
        <end position="195"/>
    </location>
</feature>
<sequence>MGFDCGFDIFPRLEATVSNKQAYQDFLDDIIETFGDVVDKDGRQEDGKILLTPTDTNDYNPAYIYFMIGECPTIPRSPDHCDCFLRFSSKVSGRLTAPAEPYLRSVYKITKRHFGSRVHWWHEMNETGDARQFGCYGWQEIHDAKKTLEAFETAHRGNDKHKGELVETTSTGSDATTSGAGEPSSSTTSASQSQPDNAMSTNDDSHVHGILDQTTSKPQLYAVRAIQGKGQGLIATSKIPKGTRILAEAPLFTVPPIQPDEKAAEAHIISQLRQLSKDQQRAFFALHNAHETKTGRPFLGISITNALPLGCQADECGVFLQASRINHSCRHNAANIWNANIGKLTIHALRDIQEGEEITISYLGRFAGYADRQEYLREKFSFDCKCELCSLPADQRRQSDGRLAEIEYIDGMLGYMGSKVIGYGKVLHLLRKMFDLFEEEGIWNGSVPRAYYDAFQLACMHGDQLRAKIFAERVLEARIIIEGDDSPEVPTLRKLAENPSLHGSYRMLSHSPKGIRTPKNFDGLEVDDWLWG</sequence>
<evidence type="ECO:0000313" key="3">
    <source>
        <dbReference type="EMBL" id="KAK4195983.1"/>
    </source>
</evidence>
<dbReference type="EMBL" id="MU863996">
    <property type="protein sequence ID" value="KAK4195983.1"/>
    <property type="molecule type" value="Genomic_DNA"/>
</dbReference>
<dbReference type="Gene3D" id="2.170.270.10">
    <property type="entry name" value="SET domain"/>
    <property type="match status" value="1"/>
</dbReference>
<reference evidence="3" key="1">
    <citation type="journal article" date="2023" name="Mol. Phylogenet. Evol.">
        <title>Genome-scale phylogeny and comparative genomics of the fungal order Sordariales.</title>
        <authorList>
            <person name="Hensen N."/>
            <person name="Bonometti L."/>
            <person name="Westerberg I."/>
            <person name="Brannstrom I.O."/>
            <person name="Guillou S."/>
            <person name="Cros-Aarteil S."/>
            <person name="Calhoun S."/>
            <person name="Haridas S."/>
            <person name="Kuo A."/>
            <person name="Mondo S."/>
            <person name="Pangilinan J."/>
            <person name="Riley R."/>
            <person name="LaButti K."/>
            <person name="Andreopoulos B."/>
            <person name="Lipzen A."/>
            <person name="Chen C."/>
            <person name="Yan M."/>
            <person name="Daum C."/>
            <person name="Ng V."/>
            <person name="Clum A."/>
            <person name="Steindorff A."/>
            <person name="Ohm R.A."/>
            <person name="Martin F."/>
            <person name="Silar P."/>
            <person name="Natvig D.O."/>
            <person name="Lalanne C."/>
            <person name="Gautier V."/>
            <person name="Ament-Velasquez S.L."/>
            <person name="Kruys A."/>
            <person name="Hutchinson M.I."/>
            <person name="Powell A.J."/>
            <person name="Barry K."/>
            <person name="Miller A.N."/>
            <person name="Grigoriev I.V."/>
            <person name="Debuchy R."/>
            <person name="Gladieux P."/>
            <person name="Hiltunen Thoren M."/>
            <person name="Johannesson H."/>
        </authorList>
    </citation>
    <scope>NUCLEOTIDE SEQUENCE</scope>
    <source>
        <strain evidence="3">CBS 315.58</strain>
    </source>
</reference>
<dbReference type="AlphaFoldDB" id="A0AAN7AQU9"/>
<organism evidence="3 4">
    <name type="scientific">Triangularia verruculosa</name>
    <dbReference type="NCBI Taxonomy" id="2587418"/>
    <lineage>
        <taxon>Eukaryota</taxon>
        <taxon>Fungi</taxon>
        <taxon>Dikarya</taxon>
        <taxon>Ascomycota</taxon>
        <taxon>Pezizomycotina</taxon>
        <taxon>Sordariomycetes</taxon>
        <taxon>Sordariomycetidae</taxon>
        <taxon>Sordariales</taxon>
        <taxon>Podosporaceae</taxon>
        <taxon>Triangularia</taxon>
    </lineage>
</organism>
<dbReference type="CDD" id="cd20071">
    <property type="entry name" value="SET_SMYD"/>
    <property type="match status" value="1"/>
</dbReference>
<evidence type="ECO:0000256" key="1">
    <source>
        <dbReference type="SAM" id="MobiDB-lite"/>
    </source>
</evidence>
<name>A0AAN7AQU9_9PEZI</name>
<dbReference type="PROSITE" id="PS50280">
    <property type="entry name" value="SET"/>
    <property type="match status" value="1"/>
</dbReference>
<accession>A0AAN7AQU9</accession>
<evidence type="ECO:0000259" key="2">
    <source>
        <dbReference type="PROSITE" id="PS50280"/>
    </source>
</evidence>
<protein>
    <submittedName>
        <fullName evidence="3">SET domain-containing protein</fullName>
    </submittedName>
</protein>
<reference evidence="3" key="2">
    <citation type="submission" date="2023-05" db="EMBL/GenBank/DDBJ databases">
        <authorList>
            <consortium name="Lawrence Berkeley National Laboratory"/>
            <person name="Steindorff A."/>
            <person name="Hensen N."/>
            <person name="Bonometti L."/>
            <person name="Westerberg I."/>
            <person name="Brannstrom I.O."/>
            <person name="Guillou S."/>
            <person name="Cros-Aarteil S."/>
            <person name="Calhoun S."/>
            <person name="Haridas S."/>
            <person name="Kuo A."/>
            <person name="Mondo S."/>
            <person name="Pangilinan J."/>
            <person name="Riley R."/>
            <person name="Labutti K."/>
            <person name="Andreopoulos B."/>
            <person name="Lipzen A."/>
            <person name="Chen C."/>
            <person name="Yanf M."/>
            <person name="Daum C."/>
            <person name="Ng V."/>
            <person name="Clum A."/>
            <person name="Ohm R."/>
            <person name="Martin F."/>
            <person name="Silar P."/>
            <person name="Natvig D."/>
            <person name="Lalanne C."/>
            <person name="Gautier V."/>
            <person name="Ament-Velasquez S.L."/>
            <person name="Kruys A."/>
            <person name="Hutchinson M.I."/>
            <person name="Powell A.J."/>
            <person name="Barry K."/>
            <person name="Miller A.N."/>
            <person name="Grigoriev I.V."/>
            <person name="Debuchy R."/>
            <person name="Gladieux P."/>
            <person name="Thoren M.H."/>
            <person name="Johannesson H."/>
        </authorList>
    </citation>
    <scope>NUCLEOTIDE SEQUENCE</scope>
    <source>
        <strain evidence="3">CBS 315.58</strain>
    </source>
</reference>
<gene>
    <name evidence="3" type="ORF">QBC40DRAFT_210241</name>
</gene>
<dbReference type="Gene3D" id="1.25.40.10">
    <property type="entry name" value="Tetratricopeptide repeat domain"/>
    <property type="match status" value="1"/>
</dbReference>
<dbReference type="PANTHER" id="PTHR47332">
    <property type="entry name" value="SET DOMAIN-CONTAINING PROTEIN 5"/>
    <property type="match status" value="1"/>
</dbReference>
<feature type="region of interest" description="Disordered" evidence="1">
    <location>
        <begin position="155"/>
        <end position="210"/>
    </location>
</feature>
<dbReference type="InterPro" id="IPR053185">
    <property type="entry name" value="SET_domain_protein"/>
</dbReference>
<proteinExistence type="predicted"/>
<keyword evidence="4" id="KW-1185">Reference proteome</keyword>
<dbReference type="PANTHER" id="PTHR47332:SF2">
    <property type="entry name" value="SET-6"/>
    <property type="match status" value="1"/>
</dbReference>
<evidence type="ECO:0000313" key="4">
    <source>
        <dbReference type="Proteomes" id="UP001303160"/>
    </source>
</evidence>
<dbReference type="InterPro" id="IPR001214">
    <property type="entry name" value="SET_dom"/>
</dbReference>
<dbReference type="Proteomes" id="UP001303160">
    <property type="component" value="Unassembled WGS sequence"/>
</dbReference>
<dbReference type="InterPro" id="IPR011990">
    <property type="entry name" value="TPR-like_helical_dom_sf"/>
</dbReference>
<feature type="compositionally biased region" description="Basic and acidic residues" evidence="1">
    <location>
        <begin position="155"/>
        <end position="165"/>
    </location>
</feature>
<dbReference type="SMART" id="SM00317">
    <property type="entry name" value="SET"/>
    <property type="match status" value="1"/>
</dbReference>
<dbReference type="Pfam" id="PF00856">
    <property type="entry name" value="SET"/>
    <property type="match status" value="1"/>
</dbReference>
<dbReference type="InterPro" id="IPR046341">
    <property type="entry name" value="SET_dom_sf"/>
</dbReference>
<feature type="domain" description="SET" evidence="2">
    <location>
        <begin position="216"/>
        <end position="363"/>
    </location>
</feature>
<dbReference type="SUPFAM" id="SSF82199">
    <property type="entry name" value="SET domain"/>
    <property type="match status" value="1"/>
</dbReference>